<dbReference type="PANTHER" id="PTHR43827">
    <property type="entry name" value="2,5-DIKETO-D-GLUCONIC ACID REDUCTASE"/>
    <property type="match status" value="1"/>
</dbReference>
<evidence type="ECO:0000256" key="4">
    <source>
        <dbReference type="PIRSR" id="PIRSR000097-1"/>
    </source>
</evidence>
<feature type="active site" description="Proton donor" evidence="4">
    <location>
        <position position="56"/>
    </location>
</feature>
<dbReference type="OrthoDB" id="9804790at2"/>
<comment type="caution">
    <text evidence="8">The sequence shown here is derived from an EMBL/GenBank/DDBJ whole genome shotgun (WGS) entry which is preliminary data.</text>
</comment>
<dbReference type="PIRSF" id="PIRSF000097">
    <property type="entry name" value="AKR"/>
    <property type="match status" value="1"/>
</dbReference>
<dbReference type="Proteomes" id="UP000256485">
    <property type="component" value="Unassembled WGS sequence"/>
</dbReference>
<dbReference type="InterPro" id="IPR036812">
    <property type="entry name" value="NAD(P)_OxRdtase_dom_sf"/>
</dbReference>
<dbReference type="SUPFAM" id="SSF51430">
    <property type="entry name" value="NAD(P)-linked oxidoreductase"/>
    <property type="match status" value="1"/>
</dbReference>
<keyword evidence="9" id="KW-1185">Reference proteome</keyword>
<protein>
    <submittedName>
        <fullName evidence="8">Diketogulonate reductase-like aldo/keto reductase</fullName>
    </submittedName>
</protein>
<feature type="domain" description="NADP-dependent oxidoreductase" evidence="7">
    <location>
        <begin position="23"/>
        <end position="261"/>
    </location>
</feature>
<dbReference type="PRINTS" id="PR00069">
    <property type="entry name" value="ALDKETRDTASE"/>
</dbReference>
<gene>
    <name evidence="8" type="ORF">DFJ64_1182</name>
</gene>
<keyword evidence="2" id="KW-0521">NADP</keyword>
<evidence type="ECO:0000313" key="9">
    <source>
        <dbReference type="Proteomes" id="UP000256485"/>
    </source>
</evidence>
<dbReference type="PROSITE" id="PS00062">
    <property type="entry name" value="ALDOKETO_REDUCTASE_2"/>
    <property type="match status" value="1"/>
</dbReference>
<dbReference type="CDD" id="cd19071">
    <property type="entry name" value="AKR_AKR1-5-like"/>
    <property type="match status" value="1"/>
</dbReference>
<evidence type="ECO:0000259" key="7">
    <source>
        <dbReference type="Pfam" id="PF00248"/>
    </source>
</evidence>
<reference evidence="8 9" key="1">
    <citation type="submission" date="2018-08" db="EMBL/GenBank/DDBJ databases">
        <title>Sequencing the genomes of 1000 actinobacteria strains.</title>
        <authorList>
            <person name="Klenk H.-P."/>
        </authorList>
    </citation>
    <scope>NUCLEOTIDE SEQUENCE [LARGE SCALE GENOMIC DNA]</scope>
    <source>
        <strain evidence="8 9">DSM 22891</strain>
    </source>
</reference>
<dbReference type="InterPro" id="IPR018170">
    <property type="entry name" value="Aldo/ket_reductase_CS"/>
</dbReference>
<feature type="binding site" evidence="5">
    <location>
        <position position="112"/>
    </location>
    <ligand>
        <name>substrate</name>
    </ligand>
</feature>
<comment type="similarity">
    <text evidence="1">Belongs to the aldo/keto reductase family.</text>
</comment>
<dbReference type="EMBL" id="QTUC01000001">
    <property type="protein sequence ID" value="REF35791.1"/>
    <property type="molecule type" value="Genomic_DNA"/>
</dbReference>
<organism evidence="8 9">
    <name type="scientific">Thermasporomyces composti</name>
    <dbReference type="NCBI Taxonomy" id="696763"/>
    <lineage>
        <taxon>Bacteria</taxon>
        <taxon>Bacillati</taxon>
        <taxon>Actinomycetota</taxon>
        <taxon>Actinomycetes</taxon>
        <taxon>Propionibacteriales</taxon>
        <taxon>Nocardioidaceae</taxon>
        <taxon>Thermasporomyces</taxon>
    </lineage>
</organism>
<dbReference type="InterPro" id="IPR020471">
    <property type="entry name" value="AKR"/>
</dbReference>
<dbReference type="PANTHER" id="PTHR43827:SF3">
    <property type="entry name" value="NADP-DEPENDENT OXIDOREDUCTASE DOMAIN-CONTAINING PROTEIN"/>
    <property type="match status" value="1"/>
</dbReference>
<evidence type="ECO:0000256" key="6">
    <source>
        <dbReference type="PIRSR" id="PIRSR000097-3"/>
    </source>
</evidence>
<evidence type="ECO:0000256" key="1">
    <source>
        <dbReference type="ARBA" id="ARBA00007905"/>
    </source>
</evidence>
<feature type="site" description="Lowers pKa of active site Tyr" evidence="6">
    <location>
        <position position="81"/>
    </location>
</feature>
<dbReference type="RefSeq" id="WP_115849520.1">
    <property type="nucleotide sequence ID" value="NZ_QTUC01000001.1"/>
</dbReference>
<dbReference type="PROSITE" id="PS00798">
    <property type="entry name" value="ALDOKETO_REDUCTASE_1"/>
    <property type="match status" value="1"/>
</dbReference>
<evidence type="ECO:0000256" key="3">
    <source>
        <dbReference type="ARBA" id="ARBA00023002"/>
    </source>
</evidence>
<keyword evidence="3" id="KW-0560">Oxidoreductase</keyword>
<evidence type="ECO:0000256" key="2">
    <source>
        <dbReference type="ARBA" id="ARBA00022857"/>
    </source>
</evidence>
<sequence>MTSIGLRSDLVVPLGDGGRIPLLGFGTWQLRGREAYEATRWALEAGYRHIDTATGYGNEAEVGAALRDSGVPREEVFITTKMPPDHVGRERRTLEESLAKLGTDDVDLWLVHWPPGGTAGVDSWRAFIEMRERGLARAIGVSNYSLAQIDELTQATGATPAVNQIKWSPFQFDRAMLDGCRSRGVVVEGYSPFRAARLDHPVLRRIAEEHGKTPAQIIVRWHIQHRVVVIPKSARRDRIVANIDVLDFALAPDEMAALDDLGHG</sequence>
<proteinExistence type="inferred from homology"/>
<dbReference type="AlphaFoldDB" id="A0A3D9VEP5"/>
<dbReference type="FunFam" id="3.20.20.100:FF:000002">
    <property type="entry name" value="2,5-diketo-D-gluconic acid reductase A"/>
    <property type="match status" value="1"/>
</dbReference>
<accession>A0A3D9VEP5</accession>
<dbReference type="Pfam" id="PF00248">
    <property type="entry name" value="Aldo_ket_red"/>
    <property type="match status" value="1"/>
</dbReference>
<dbReference type="GO" id="GO:0016616">
    <property type="term" value="F:oxidoreductase activity, acting on the CH-OH group of donors, NAD or NADP as acceptor"/>
    <property type="evidence" value="ECO:0007669"/>
    <property type="project" value="UniProtKB-ARBA"/>
</dbReference>
<name>A0A3D9VEP5_THECX</name>
<evidence type="ECO:0000313" key="8">
    <source>
        <dbReference type="EMBL" id="REF35791.1"/>
    </source>
</evidence>
<dbReference type="InterPro" id="IPR023210">
    <property type="entry name" value="NADP_OxRdtase_dom"/>
</dbReference>
<dbReference type="Gene3D" id="3.20.20.100">
    <property type="entry name" value="NADP-dependent oxidoreductase domain"/>
    <property type="match status" value="1"/>
</dbReference>
<evidence type="ECO:0000256" key="5">
    <source>
        <dbReference type="PIRSR" id="PIRSR000097-2"/>
    </source>
</evidence>